<evidence type="ECO:0000313" key="2">
    <source>
        <dbReference type="Proteomes" id="UP000824782"/>
    </source>
</evidence>
<protein>
    <submittedName>
        <fullName evidence="1">Uncharacterized protein</fullName>
    </submittedName>
</protein>
<reference evidence="1" key="1">
    <citation type="thesis" date="2020" institute="ProQuest LLC" country="789 East Eisenhower Parkway, Ann Arbor, MI, USA">
        <title>Comparative Genomics and Chromosome Evolution.</title>
        <authorList>
            <person name="Mudd A.B."/>
        </authorList>
    </citation>
    <scope>NUCLEOTIDE SEQUENCE</scope>
    <source>
        <strain evidence="1">237g6f4</strain>
        <tissue evidence="1">Blood</tissue>
    </source>
</reference>
<gene>
    <name evidence="1" type="ORF">GDO81_024054</name>
</gene>
<organism evidence="1 2">
    <name type="scientific">Engystomops pustulosus</name>
    <name type="common">Tungara frog</name>
    <name type="synonym">Physalaemus pustulosus</name>
    <dbReference type="NCBI Taxonomy" id="76066"/>
    <lineage>
        <taxon>Eukaryota</taxon>
        <taxon>Metazoa</taxon>
        <taxon>Chordata</taxon>
        <taxon>Craniata</taxon>
        <taxon>Vertebrata</taxon>
        <taxon>Euteleostomi</taxon>
        <taxon>Amphibia</taxon>
        <taxon>Batrachia</taxon>
        <taxon>Anura</taxon>
        <taxon>Neobatrachia</taxon>
        <taxon>Hyloidea</taxon>
        <taxon>Leptodactylidae</taxon>
        <taxon>Leiuperinae</taxon>
        <taxon>Engystomops</taxon>
    </lineage>
</organism>
<name>A0AAV6YJM2_ENGPU</name>
<evidence type="ECO:0000313" key="1">
    <source>
        <dbReference type="EMBL" id="KAG8537699.1"/>
    </source>
</evidence>
<dbReference type="AlphaFoldDB" id="A0AAV6YJM2"/>
<accession>A0AAV6YJM2</accession>
<comment type="caution">
    <text evidence="1">The sequence shown here is derived from an EMBL/GenBank/DDBJ whole genome shotgun (WGS) entry which is preliminary data.</text>
</comment>
<dbReference type="EMBL" id="WNYA01027517">
    <property type="protein sequence ID" value="KAG8537699.1"/>
    <property type="molecule type" value="Genomic_DNA"/>
</dbReference>
<keyword evidence="2" id="KW-1185">Reference proteome</keyword>
<proteinExistence type="predicted"/>
<dbReference type="Proteomes" id="UP000824782">
    <property type="component" value="Unassembled WGS sequence"/>
</dbReference>
<sequence length="78" mass="9055">MDQDWKIHVHIYHKIRSLLKLIPNGCLLSKIKIQKVSLFLLSVCGKWGQQEDVKILFPRTSRTSRGNRWAIKSAGLRV</sequence>